<proteinExistence type="inferred from homology"/>
<evidence type="ECO:0000256" key="1">
    <source>
        <dbReference type="ARBA" id="ARBA00008007"/>
    </source>
</evidence>
<sequence length="246" mass="26679">MSAVSRVLGVALDFVLPPRCPACGVQTGSTGGLCTECWRGLRFLAPPHCAQCGYPFEMDFGPGVRCGACLAQAPHYDRARSAVAYDDTIARILISFKHGDRTDLGPGLSAWMRRAGADLLMEADIIAPVPLHRRRLFARRYNQSMLLARPLAQAFGKPLVGDLVLRARITQSQGHLSPAARRRNVEGAFRTNPDRKGALAGRRVLLIDDVLTTGATVNAIARRLKRDGAEAVDVLTLARVVRETAV</sequence>
<dbReference type="InterPro" id="IPR029057">
    <property type="entry name" value="PRTase-like"/>
</dbReference>
<dbReference type="CDD" id="cd06223">
    <property type="entry name" value="PRTases_typeI"/>
    <property type="match status" value="1"/>
</dbReference>
<name>A0A7Y0E1R7_9PROT</name>
<accession>A0A7Y0E1R7</accession>
<evidence type="ECO:0000313" key="5">
    <source>
        <dbReference type="Proteomes" id="UP000539372"/>
    </source>
</evidence>
<dbReference type="PANTHER" id="PTHR47505:SF1">
    <property type="entry name" value="DNA UTILIZATION PROTEIN YHGH"/>
    <property type="match status" value="1"/>
</dbReference>
<dbReference type="RefSeq" id="WP_169625240.1">
    <property type="nucleotide sequence ID" value="NZ_JABBNT010000003.1"/>
</dbReference>
<gene>
    <name evidence="4" type="ORF">HH303_10215</name>
</gene>
<comment type="caution">
    <text evidence="4">The sequence shown here is derived from an EMBL/GenBank/DDBJ whole genome shotgun (WGS) entry which is preliminary data.</text>
</comment>
<organism evidence="4 5">
    <name type="scientific">Pacificispira spongiicola</name>
    <dbReference type="NCBI Taxonomy" id="2729598"/>
    <lineage>
        <taxon>Bacteria</taxon>
        <taxon>Pseudomonadati</taxon>
        <taxon>Pseudomonadota</taxon>
        <taxon>Alphaproteobacteria</taxon>
        <taxon>Rhodospirillales</taxon>
        <taxon>Rhodospirillaceae</taxon>
        <taxon>Pacificispira</taxon>
    </lineage>
</organism>
<comment type="similarity">
    <text evidence="1">Belongs to the ComF/GntX family.</text>
</comment>
<dbReference type="PANTHER" id="PTHR47505">
    <property type="entry name" value="DNA UTILIZATION PROTEIN YHGH"/>
    <property type="match status" value="1"/>
</dbReference>
<dbReference type="InterPro" id="IPR044005">
    <property type="entry name" value="DZR_2"/>
</dbReference>
<evidence type="ECO:0000259" key="2">
    <source>
        <dbReference type="Pfam" id="PF00156"/>
    </source>
</evidence>
<dbReference type="Gene3D" id="3.40.50.2020">
    <property type="match status" value="1"/>
</dbReference>
<dbReference type="EMBL" id="JABBNT010000003">
    <property type="protein sequence ID" value="NMM44851.1"/>
    <property type="molecule type" value="Genomic_DNA"/>
</dbReference>
<dbReference type="Pfam" id="PF00156">
    <property type="entry name" value="Pribosyltran"/>
    <property type="match status" value="1"/>
</dbReference>
<feature type="domain" description="Phosphoribosyltransferase" evidence="2">
    <location>
        <begin position="144"/>
        <end position="239"/>
    </location>
</feature>
<dbReference type="InterPro" id="IPR000836">
    <property type="entry name" value="PRTase_dom"/>
</dbReference>
<dbReference type="Pfam" id="PF18912">
    <property type="entry name" value="DZR_2"/>
    <property type="match status" value="1"/>
</dbReference>
<evidence type="ECO:0000313" key="4">
    <source>
        <dbReference type="EMBL" id="NMM44851.1"/>
    </source>
</evidence>
<dbReference type="SUPFAM" id="SSF53271">
    <property type="entry name" value="PRTase-like"/>
    <property type="match status" value="1"/>
</dbReference>
<evidence type="ECO:0000259" key="3">
    <source>
        <dbReference type="Pfam" id="PF18912"/>
    </source>
</evidence>
<feature type="domain" description="Double zinc ribbon" evidence="3">
    <location>
        <begin position="11"/>
        <end position="70"/>
    </location>
</feature>
<dbReference type="Proteomes" id="UP000539372">
    <property type="component" value="Unassembled WGS sequence"/>
</dbReference>
<keyword evidence="5" id="KW-1185">Reference proteome</keyword>
<protein>
    <submittedName>
        <fullName evidence="4">ComF family protein</fullName>
    </submittedName>
</protein>
<dbReference type="InterPro" id="IPR051910">
    <property type="entry name" value="ComF/GntX_DNA_util-trans"/>
</dbReference>
<dbReference type="AlphaFoldDB" id="A0A7Y0E1R7"/>
<reference evidence="4 5" key="1">
    <citation type="submission" date="2020-04" db="EMBL/GenBank/DDBJ databases">
        <title>Rhodospirillaceae bacterium KN72 isolated from deep sea.</title>
        <authorList>
            <person name="Zhang D.-C."/>
        </authorList>
    </citation>
    <scope>NUCLEOTIDE SEQUENCE [LARGE SCALE GENOMIC DNA]</scope>
    <source>
        <strain evidence="4 5">KN72</strain>
    </source>
</reference>